<dbReference type="SUPFAM" id="SSF56801">
    <property type="entry name" value="Acetyl-CoA synthetase-like"/>
    <property type="match status" value="1"/>
</dbReference>
<accession>A0ABR4IHM6</accession>
<organism evidence="1 2">
    <name type="scientific">Aspergillus pseudoustus</name>
    <dbReference type="NCBI Taxonomy" id="1810923"/>
    <lineage>
        <taxon>Eukaryota</taxon>
        <taxon>Fungi</taxon>
        <taxon>Dikarya</taxon>
        <taxon>Ascomycota</taxon>
        <taxon>Pezizomycotina</taxon>
        <taxon>Eurotiomycetes</taxon>
        <taxon>Eurotiomycetidae</taxon>
        <taxon>Eurotiales</taxon>
        <taxon>Aspergillaceae</taxon>
        <taxon>Aspergillus</taxon>
        <taxon>Aspergillus subgen. Nidulantes</taxon>
    </lineage>
</organism>
<protein>
    <recommendedName>
        <fullName evidence="3">AMP-dependent synthetase/ligase domain-containing protein</fullName>
    </recommendedName>
</protein>
<sequence>MAIFNPVSLIATTRSRAALEVLKRCLLIITTSAVFPEQLGRRLVEQGVRLVTEYGMSELAIGQTSAPRLRVDSEESQAIYELVVLPSHPSEDKCWANTGDGAFRRGDVFVKHPTAAGRYRCIGRLGDYIKIIPKDVIALNALEYESKVRMDNEDVLDEVVLVGDERPRPGAPLFPKQGTHPDADAVLERVWATIEKDVNGVLPARLDRGMLRVVHDTPVARTGKGNVIRPQVYSTFGAVIESMYDA</sequence>
<evidence type="ECO:0000313" key="1">
    <source>
        <dbReference type="EMBL" id="KAL2826377.1"/>
    </source>
</evidence>
<dbReference type="EMBL" id="JBFXLU010000442">
    <property type="protein sequence ID" value="KAL2826377.1"/>
    <property type="molecule type" value="Genomic_DNA"/>
</dbReference>
<keyword evidence="2" id="KW-1185">Reference proteome</keyword>
<proteinExistence type="predicted"/>
<comment type="caution">
    <text evidence="1">The sequence shown here is derived from an EMBL/GenBank/DDBJ whole genome shotgun (WGS) entry which is preliminary data.</text>
</comment>
<evidence type="ECO:0008006" key="3">
    <source>
        <dbReference type="Google" id="ProtNLM"/>
    </source>
</evidence>
<gene>
    <name evidence="1" type="ORF">BJY01DRAFT_256001</name>
</gene>
<reference evidence="1 2" key="1">
    <citation type="submission" date="2024-07" db="EMBL/GenBank/DDBJ databases">
        <title>Section-level genome sequencing and comparative genomics of Aspergillus sections Usti and Cavernicolus.</title>
        <authorList>
            <consortium name="Lawrence Berkeley National Laboratory"/>
            <person name="Nybo J.L."/>
            <person name="Vesth T.C."/>
            <person name="Theobald S."/>
            <person name="Frisvad J.C."/>
            <person name="Larsen T.O."/>
            <person name="Kjaerboelling I."/>
            <person name="Rothschild-Mancinelli K."/>
            <person name="Lyhne E.K."/>
            <person name="Kogle M.E."/>
            <person name="Barry K."/>
            <person name="Clum A."/>
            <person name="Na H."/>
            <person name="Ledsgaard L."/>
            <person name="Lin J."/>
            <person name="Lipzen A."/>
            <person name="Kuo A."/>
            <person name="Riley R."/>
            <person name="Mondo S."/>
            <person name="Labutti K."/>
            <person name="Haridas S."/>
            <person name="Pangalinan J."/>
            <person name="Salamov A.A."/>
            <person name="Simmons B.A."/>
            <person name="Magnuson J.K."/>
            <person name="Chen J."/>
            <person name="Drula E."/>
            <person name="Henrissat B."/>
            <person name="Wiebenga A."/>
            <person name="Lubbers R.J."/>
            <person name="Gomes A.C."/>
            <person name="Makela M.R."/>
            <person name="Stajich J."/>
            <person name="Grigoriev I.V."/>
            <person name="Mortensen U.H."/>
            <person name="De Vries R.P."/>
            <person name="Baker S.E."/>
            <person name="Andersen M.R."/>
        </authorList>
    </citation>
    <scope>NUCLEOTIDE SEQUENCE [LARGE SCALE GENOMIC DNA]</scope>
    <source>
        <strain evidence="1 2">CBS 123904</strain>
    </source>
</reference>
<evidence type="ECO:0000313" key="2">
    <source>
        <dbReference type="Proteomes" id="UP001610446"/>
    </source>
</evidence>
<dbReference type="Pfam" id="PF23562">
    <property type="entry name" value="AMP-binding_C_3"/>
    <property type="match status" value="1"/>
</dbReference>
<dbReference type="Proteomes" id="UP001610446">
    <property type="component" value="Unassembled WGS sequence"/>
</dbReference>
<name>A0ABR4IHM6_9EURO</name>